<dbReference type="GO" id="GO:0004386">
    <property type="term" value="F:helicase activity"/>
    <property type="evidence" value="ECO:0007669"/>
    <property type="project" value="UniProtKB-KW"/>
</dbReference>
<gene>
    <name evidence="9" type="ORF">C1H46_007292</name>
</gene>
<keyword evidence="7" id="KW-1135">Mitochondrion nucleoid</keyword>
<dbReference type="Gene3D" id="1.20.272.40">
    <property type="match status" value="1"/>
</dbReference>
<keyword evidence="3" id="KW-0547">Nucleotide-binding</keyword>
<evidence type="ECO:0000256" key="1">
    <source>
        <dbReference type="ARBA" id="ARBA00004436"/>
    </source>
</evidence>
<feature type="domain" description="Helicase C-terminal" evidence="8">
    <location>
        <begin position="211"/>
        <end position="386"/>
    </location>
</feature>
<dbReference type="InterPro" id="IPR001650">
    <property type="entry name" value="Helicase_C-like"/>
</dbReference>
<evidence type="ECO:0000313" key="9">
    <source>
        <dbReference type="EMBL" id="TQE07098.1"/>
    </source>
</evidence>
<dbReference type="PANTHER" id="PTHR12131:SF1">
    <property type="entry name" value="ATP-DEPENDENT RNA HELICASE SUPV3L1, MITOCHONDRIAL-RELATED"/>
    <property type="match status" value="1"/>
</dbReference>
<accession>A0A540N7R7</accession>
<dbReference type="Proteomes" id="UP000315295">
    <property type="component" value="Unassembled WGS sequence"/>
</dbReference>
<dbReference type="PANTHER" id="PTHR12131">
    <property type="entry name" value="ATP-DEPENDENT RNA AND DNA HELICASE"/>
    <property type="match status" value="1"/>
</dbReference>
<evidence type="ECO:0000259" key="8">
    <source>
        <dbReference type="PROSITE" id="PS51194"/>
    </source>
</evidence>
<dbReference type="FunFam" id="1.20.58.1080:FF:000003">
    <property type="entry name" value="DExH-box ATP-dependent RNA helicase DExH16 mitochondrial"/>
    <property type="match status" value="1"/>
</dbReference>
<dbReference type="InterPro" id="IPR027417">
    <property type="entry name" value="P-loop_NTPase"/>
</dbReference>
<sequence length="567" mass="63095">MAASLILSRRISSVGVSRTLQGMCLAAEKMVGKSIQSELRYVSLEKGNVRPSCLHLELKVAALINVVDKTKQYSSSSGTTQFDFTDLTSPHTWYPKARSKQRKVILHMGPTNSGKTYNALKRLESSPSGIYCGPLRLLAWEVAKRLNKAKVPCDLITGQERDEVDGAKHKAVTVEMADMLSCKTRGFSFTRALLGISADELHLCGDPASVPLIQEILKVTGDHVEVHFYERLSPLVPMKVPLGSFSNIRTGDCIKEIETVGKHLCSVVYGSLPPETRTRQATMFNDASSEFDVLVASDAIGMGLNLNISRIIFSTMMKFDGFEMRELTVPEVKQIAGRAGRYGSKFPVGEVTCLNADDLSLLHSSLESPSPTLESAGLFPTFDLMYMYSRLHPECGLYQILEHFLENAKLSDNYFIADCEEVLKVAAVIDALPLGLHDKYLFCISPVDMDDEISSQGLTQFAQKYAQKGIVRLREIFTPGSLKVPKTEAALKELESIHKVLDLYVWLSFRLEESFPDRELASTQKSICSMVIEDFLERLGWQKPRSKRLASRTPSTSLLSRKARPYL</sequence>
<dbReference type="Pfam" id="PF12513">
    <property type="entry name" value="SUV3_C"/>
    <property type="match status" value="1"/>
</dbReference>
<dbReference type="GO" id="GO:0016787">
    <property type="term" value="F:hydrolase activity"/>
    <property type="evidence" value="ECO:0007669"/>
    <property type="project" value="UniProtKB-KW"/>
</dbReference>
<dbReference type="FunFam" id="1.20.272.40:FF:000002">
    <property type="entry name" value="ATP-dependent RNA helicase SUV3, mitochondrial"/>
    <property type="match status" value="1"/>
</dbReference>
<evidence type="ECO:0000256" key="2">
    <source>
        <dbReference type="ARBA" id="ARBA00011661"/>
    </source>
</evidence>
<evidence type="ECO:0000256" key="4">
    <source>
        <dbReference type="ARBA" id="ARBA00022801"/>
    </source>
</evidence>
<dbReference type="GO" id="GO:0000965">
    <property type="term" value="P:mitochondrial RNA 3'-end processing"/>
    <property type="evidence" value="ECO:0007669"/>
    <property type="project" value="TreeGrafter"/>
</dbReference>
<keyword evidence="5" id="KW-0347">Helicase</keyword>
<name>A0A540N7R7_MALBA</name>
<dbReference type="InterPro" id="IPR041082">
    <property type="entry name" value="Suv3_C_1"/>
</dbReference>
<comment type="caution">
    <text evidence="9">The sequence shown here is derived from an EMBL/GenBank/DDBJ whole genome shotgun (WGS) entry which is preliminary data.</text>
</comment>
<evidence type="ECO:0000256" key="5">
    <source>
        <dbReference type="ARBA" id="ARBA00022806"/>
    </source>
</evidence>
<dbReference type="Pfam" id="PF00271">
    <property type="entry name" value="Helicase_C"/>
    <property type="match status" value="1"/>
</dbReference>
<dbReference type="Pfam" id="PF18147">
    <property type="entry name" value="Suv3_C_1"/>
    <property type="match status" value="1"/>
</dbReference>
<evidence type="ECO:0000256" key="6">
    <source>
        <dbReference type="ARBA" id="ARBA00022840"/>
    </source>
</evidence>
<dbReference type="InterPro" id="IPR055206">
    <property type="entry name" value="DEXQc_SUV3"/>
</dbReference>
<dbReference type="SUPFAM" id="SSF52540">
    <property type="entry name" value="P-loop containing nucleoside triphosphate hydrolases"/>
    <property type="match status" value="1"/>
</dbReference>
<reference evidence="9 10" key="1">
    <citation type="journal article" date="2019" name="G3 (Bethesda)">
        <title>Sequencing of a Wild Apple (Malus baccata) Genome Unravels the Differences Between Cultivated and Wild Apple Species Regarding Disease Resistance and Cold Tolerance.</title>
        <authorList>
            <person name="Chen X."/>
        </authorList>
    </citation>
    <scope>NUCLEOTIDE SEQUENCE [LARGE SCALE GENOMIC DNA]</scope>
    <source>
        <strain evidence="10">cv. Shandingzi</strain>
        <tissue evidence="9">Leaves</tissue>
    </source>
</reference>
<proteinExistence type="predicted"/>
<comment type="subcellular location">
    <subcellularLocation>
        <location evidence="1">Mitochondrion matrix</location>
        <location evidence="1">Mitochondrion nucleoid</location>
    </subcellularLocation>
</comment>
<dbReference type="GO" id="GO:0042645">
    <property type="term" value="C:mitochondrial nucleoid"/>
    <property type="evidence" value="ECO:0007669"/>
    <property type="project" value="UniProtKB-SubCell"/>
</dbReference>
<dbReference type="AlphaFoldDB" id="A0A540N7R7"/>
<keyword evidence="4" id="KW-0378">Hydrolase</keyword>
<keyword evidence="7" id="KW-0496">Mitochondrion</keyword>
<evidence type="ECO:0000256" key="3">
    <source>
        <dbReference type="ARBA" id="ARBA00022741"/>
    </source>
</evidence>
<dbReference type="Pfam" id="PF22527">
    <property type="entry name" value="DEXQc_Suv3"/>
    <property type="match status" value="1"/>
</dbReference>
<dbReference type="PROSITE" id="PS51194">
    <property type="entry name" value="HELICASE_CTER"/>
    <property type="match status" value="1"/>
</dbReference>
<dbReference type="Gene3D" id="3.40.50.300">
    <property type="entry name" value="P-loop containing nucleotide triphosphate hydrolases"/>
    <property type="match status" value="2"/>
</dbReference>
<keyword evidence="10" id="KW-1185">Reference proteome</keyword>
<organism evidence="9 10">
    <name type="scientific">Malus baccata</name>
    <name type="common">Siberian crab apple</name>
    <name type="synonym">Pyrus baccata</name>
    <dbReference type="NCBI Taxonomy" id="106549"/>
    <lineage>
        <taxon>Eukaryota</taxon>
        <taxon>Viridiplantae</taxon>
        <taxon>Streptophyta</taxon>
        <taxon>Embryophyta</taxon>
        <taxon>Tracheophyta</taxon>
        <taxon>Spermatophyta</taxon>
        <taxon>Magnoliopsida</taxon>
        <taxon>eudicotyledons</taxon>
        <taxon>Gunneridae</taxon>
        <taxon>Pentapetalae</taxon>
        <taxon>rosids</taxon>
        <taxon>fabids</taxon>
        <taxon>Rosales</taxon>
        <taxon>Rosaceae</taxon>
        <taxon>Amygdaloideae</taxon>
        <taxon>Maleae</taxon>
        <taxon>Malus</taxon>
    </lineage>
</organism>
<dbReference type="STRING" id="106549.A0A540N7R7"/>
<protein>
    <recommendedName>
        <fullName evidence="8">Helicase C-terminal domain-containing protein</fullName>
    </recommendedName>
</protein>
<dbReference type="InterPro" id="IPR050699">
    <property type="entry name" value="RNA-DNA_Helicase"/>
</dbReference>
<comment type="subunit">
    <text evidence="2">Homodimer; in free form. Component of the mitochondrial degradosome (mtEXO) complex which is a heteropentamer containing 2 copies of SUPV3L1 and 3 copies of PNPT1.</text>
</comment>
<dbReference type="Gene3D" id="1.20.58.1080">
    <property type="match status" value="1"/>
</dbReference>
<dbReference type="GO" id="GO:0045025">
    <property type="term" value="C:mitochondrial degradosome"/>
    <property type="evidence" value="ECO:0007669"/>
    <property type="project" value="TreeGrafter"/>
</dbReference>
<dbReference type="SMART" id="SM00490">
    <property type="entry name" value="HELICc"/>
    <property type="match status" value="1"/>
</dbReference>
<dbReference type="EMBL" id="VIEB01000091">
    <property type="protein sequence ID" value="TQE07098.1"/>
    <property type="molecule type" value="Genomic_DNA"/>
</dbReference>
<evidence type="ECO:0000313" key="10">
    <source>
        <dbReference type="Proteomes" id="UP000315295"/>
    </source>
</evidence>
<evidence type="ECO:0000256" key="7">
    <source>
        <dbReference type="ARBA" id="ARBA00023271"/>
    </source>
</evidence>
<dbReference type="GO" id="GO:0005524">
    <property type="term" value="F:ATP binding"/>
    <property type="evidence" value="ECO:0007669"/>
    <property type="project" value="UniProtKB-KW"/>
</dbReference>
<dbReference type="FunFam" id="3.40.50.300:FF:003871">
    <property type="entry name" value="DExH-box ATP-dependent RNA helicase DExH18 mitochondrial"/>
    <property type="match status" value="1"/>
</dbReference>
<dbReference type="CDD" id="cd18805">
    <property type="entry name" value="SF2_C_suv3"/>
    <property type="match status" value="1"/>
</dbReference>
<keyword evidence="6" id="KW-0067">ATP-binding</keyword>
<dbReference type="InterPro" id="IPR022192">
    <property type="entry name" value="SUV3_C"/>
</dbReference>